<name>A0A1I3QUV4_9FLAO</name>
<dbReference type="AlphaFoldDB" id="A0A1I3QUV4"/>
<organism evidence="2 3">
    <name type="scientific">Myroides guanonis</name>
    <dbReference type="NCBI Taxonomy" id="1150112"/>
    <lineage>
        <taxon>Bacteria</taxon>
        <taxon>Pseudomonadati</taxon>
        <taxon>Bacteroidota</taxon>
        <taxon>Flavobacteriia</taxon>
        <taxon>Flavobacteriales</taxon>
        <taxon>Flavobacteriaceae</taxon>
        <taxon>Myroides</taxon>
    </lineage>
</organism>
<dbReference type="STRING" id="1150112.SAMN04487893_106108"/>
<dbReference type="PANTHER" id="PTHR43798">
    <property type="entry name" value="MONOACYLGLYCEROL LIPASE"/>
    <property type="match status" value="1"/>
</dbReference>
<evidence type="ECO:0000313" key="2">
    <source>
        <dbReference type="EMBL" id="SFJ36877.1"/>
    </source>
</evidence>
<dbReference type="Pfam" id="PF12697">
    <property type="entry name" value="Abhydrolase_6"/>
    <property type="match status" value="1"/>
</dbReference>
<dbReference type="Proteomes" id="UP000243887">
    <property type="component" value="Unassembled WGS sequence"/>
</dbReference>
<accession>A0A1I3QUV4</accession>
<evidence type="ECO:0000259" key="1">
    <source>
        <dbReference type="Pfam" id="PF12697"/>
    </source>
</evidence>
<dbReference type="InterPro" id="IPR000073">
    <property type="entry name" value="AB_hydrolase_1"/>
</dbReference>
<dbReference type="SUPFAM" id="SSF53474">
    <property type="entry name" value="alpha/beta-Hydrolases"/>
    <property type="match status" value="1"/>
</dbReference>
<gene>
    <name evidence="2" type="ORF">SAMN04487893_106108</name>
</gene>
<protein>
    <submittedName>
        <fullName evidence="2">Pimeloyl-ACP methyl ester carboxylesterase</fullName>
    </submittedName>
</protein>
<dbReference type="InterPro" id="IPR029058">
    <property type="entry name" value="AB_hydrolase_fold"/>
</dbReference>
<reference evidence="3" key="1">
    <citation type="submission" date="2016-10" db="EMBL/GenBank/DDBJ databases">
        <authorList>
            <person name="Varghese N."/>
            <person name="Submissions S."/>
        </authorList>
    </citation>
    <scope>NUCLEOTIDE SEQUENCE [LARGE SCALE GENOMIC DNA]</scope>
    <source>
        <strain evidence="3">DSM 26542</strain>
    </source>
</reference>
<proteinExistence type="predicted"/>
<keyword evidence="3" id="KW-1185">Reference proteome</keyword>
<sequence length="313" mass="35427">MLNNNSKNYSISLSSQIAYFCKKHDMKNGSFKHQQSLKIPKSIVFTGKFLQFLSSDWATLFAQKIFITPIKFKTPKREMEMLEKAIKYNVYIPTINKSIVTYKYGNGDKKALIIHGWNGRGTQLVTIANRLKKEGFTIVSFDAPGHGFSPKNNSNMTEFIEIALFIQKEYGEFDVVIGHSLGGMSTINAIQRGLKAKKTVIIGSGDVVEDIIDDFVKQLHLKSIIASKMKVRFENQFQQSMDSFCVHKSASQLTIPILVIHDEQDLDVPVLAAHSIYKHIKNGELMITQNLGHRKILGSKNVINRINNFINNE</sequence>
<dbReference type="InterPro" id="IPR050266">
    <property type="entry name" value="AB_hydrolase_sf"/>
</dbReference>
<evidence type="ECO:0000313" key="3">
    <source>
        <dbReference type="Proteomes" id="UP000243887"/>
    </source>
</evidence>
<dbReference type="PANTHER" id="PTHR43798:SF33">
    <property type="entry name" value="HYDROLASE, PUTATIVE (AFU_ORTHOLOGUE AFUA_2G14860)-RELATED"/>
    <property type="match status" value="1"/>
</dbReference>
<dbReference type="Gene3D" id="3.40.50.1820">
    <property type="entry name" value="alpha/beta hydrolase"/>
    <property type="match status" value="1"/>
</dbReference>
<dbReference type="EMBL" id="FORU01000006">
    <property type="protein sequence ID" value="SFJ36877.1"/>
    <property type="molecule type" value="Genomic_DNA"/>
</dbReference>
<dbReference type="GO" id="GO:0016020">
    <property type="term" value="C:membrane"/>
    <property type="evidence" value="ECO:0007669"/>
    <property type="project" value="TreeGrafter"/>
</dbReference>
<feature type="domain" description="AB hydrolase-1" evidence="1">
    <location>
        <begin position="112"/>
        <end position="204"/>
    </location>
</feature>